<organism evidence="8 9">
    <name type="scientific">Georhizobium profundi</name>
    <dbReference type="NCBI Taxonomy" id="2341112"/>
    <lineage>
        <taxon>Bacteria</taxon>
        <taxon>Pseudomonadati</taxon>
        <taxon>Pseudomonadota</taxon>
        <taxon>Alphaproteobacteria</taxon>
        <taxon>Hyphomicrobiales</taxon>
        <taxon>Rhizobiaceae</taxon>
        <taxon>Georhizobium</taxon>
    </lineage>
</organism>
<dbReference type="EMBL" id="CP032509">
    <property type="protein sequence ID" value="AZN73418.1"/>
    <property type="molecule type" value="Genomic_DNA"/>
</dbReference>
<evidence type="ECO:0000256" key="6">
    <source>
        <dbReference type="ARBA" id="ARBA00023288"/>
    </source>
</evidence>
<keyword evidence="9" id="KW-1185">Reference proteome</keyword>
<keyword evidence="4" id="KW-0564">Palmitate</keyword>
<dbReference type="OrthoDB" id="7363830at2"/>
<evidence type="ECO:0000256" key="5">
    <source>
        <dbReference type="ARBA" id="ARBA00023237"/>
    </source>
</evidence>
<keyword evidence="5" id="KW-0998">Cell outer membrane</keyword>
<dbReference type="InterPro" id="IPR032831">
    <property type="entry name" value="LptM_cons"/>
</dbReference>
<evidence type="ECO:0000313" key="8">
    <source>
        <dbReference type="EMBL" id="AZN73418.1"/>
    </source>
</evidence>
<keyword evidence="2" id="KW-0732">Signal</keyword>
<dbReference type="NCBIfam" id="NF047847">
    <property type="entry name" value="SS_mature_LptM"/>
    <property type="match status" value="1"/>
</dbReference>
<keyword evidence="6" id="KW-0449">Lipoprotein</keyword>
<comment type="subcellular location">
    <subcellularLocation>
        <location evidence="1">Cell outer membrane</location>
        <topology evidence="1">Lipid-anchor</topology>
    </subcellularLocation>
</comment>
<evidence type="ECO:0000256" key="7">
    <source>
        <dbReference type="SAM" id="MobiDB-lite"/>
    </source>
</evidence>
<gene>
    <name evidence="8" type="ORF">D5400_20915</name>
</gene>
<evidence type="ECO:0000256" key="2">
    <source>
        <dbReference type="ARBA" id="ARBA00022729"/>
    </source>
</evidence>
<evidence type="ECO:0000313" key="9">
    <source>
        <dbReference type="Proteomes" id="UP000268192"/>
    </source>
</evidence>
<feature type="region of interest" description="Disordered" evidence="7">
    <location>
        <begin position="33"/>
        <end position="89"/>
    </location>
</feature>
<name>A0A3Q8XR93_9HYPH</name>
<evidence type="ECO:0008006" key="10">
    <source>
        <dbReference type="Google" id="ProtNLM"/>
    </source>
</evidence>
<evidence type="ECO:0000256" key="4">
    <source>
        <dbReference type="ARBA" id="ARBA00023139"/>
    </source>
</evidence>
<keyword evidence="3" id="KW-0472">Membrane</keyword>
<evidence type="ECO:0000256" key="1">
    <source>
        <dbReference type="ARBA" id="ARBA00004459"/>
    </source>
</evidence>
<evidence type="ECO:0000256" key="3">
    <source>
        <dbReference type="ARBA" id="ARBA00023136"/>
    </source>
</evidence>
<sequence length="89" mass="9195">MTGQKTTANATARLLIITVAAGLALTACGRKAPLDRPALSGAPQAQAEVQQPDTDANRLSGVIGGSRNSSADVPPAEPNRRFFLDPLLD</sequence>
<proteinExistence type="predicted"/>
<dbReference type="Proteomes" id="UP000268192">
    <property type="component" value="Chromosome"/>
</dbReference>
<dbReference type="AlphaFoldDB" id="A0A3Q8XR93"/>
<dbReference type="RefSeq" id="WP_126012355.1">
    <property type="nucleotide sequence ID" value="NZ_CP032509.1"/>
</dbReference>
<reference evidence="8 9" key="1">
    <citation type="submission" date="2018-09" db="EMBL/GenBank/DDBJ databases">
        <title>Marinorhizobium profundi gen. nov., sp. nov., isolated from a deep-sea sediment sample from the New Britain Trench and proposal of Marinorhizobiaceae fam. nov. in the order Rhizobiales of the class Alphaproteobacteria.</title>
        <authorList>
            <person name="Cao J."/>
        </authorList>
    </citation>
    <scope>NUCLEOTIDE SEQUENCE [LARGE SCALE GENOMIC DNA]</scope>
    <source>
        <strain evidence="8 9">WS11</strain>
    </source>
</reference>
<dbReference type="KEGG" id="abaw:D5400_20915"/>
<dbReference type="PROSITE" id="PS51257">
    <property type="entry name" value="PROKAR_LIPOPROTEIN"/>
    <property type="match status" value="1"/>
</dbReference>
<accession>A0A3Q8XR93</accession>
<protein>
    <recommendedName>
        <fullName evidence="10">Lipoprotein</fullName>
    </recommendedName>
</protein>